<dbReference type="InterPro" id="IPR007484">
    <property type="entry name" value="Peptidase_M28"/>
</dbReference>
<evidence type="ECO:0000256" key="7">
    <source>
        <dbReference type="ARBA" id="ARBA00022833"/>
    </source>
</evidence>
<evidence type="ECO:0000256" key="6">
    <source>
        <dbReference type="ARBA" id="ARBA00022801"/>
    </source>
</evidence>
<protein>
    <submittedName>
        <fullName evidence="12">Zn-dependent amino-or carboxypeptidase, M28 family</fullName>
    </submittedName>
</protein>
<dbReference type="Proteomes" id="UP000198707">
    <property type="component" value="Unassembled WGS sequence"/>
</dbReference>
<dbReference type="GO" id="GO:0004180">
    <property type="term" value="F:carboxypeptidase activity"/>
    <property type="evidence" value="ECO:0007669"/>
    <property type="project" value="UniProtKB-KW"/>
</dbReference>
<keyword evidence="13" id="KW-1185">Reference proteome</keyword>
<dbReference type="GO" id="GO:0046872">
    <property type="term" value="F:metal ion binding"/>
    <property type="evidence" value="ECO:0007669"/>
    <property type="project" value="UniProtKB-KW"/>
</dbReference>
<dbReference type="Gene3D" id="3.50.30.30">
    <property type="match status" value="1"/>
</dbReference>
<dbReference type="InterPro" id="IPR046450">
    <property type="entry name" value="PA_dom_sf"/>
</dbReference>
<dbReference type="InterPro" id="IPR045175">
    <property type="entry name" value="M28_fam"/>
</dbReference>
<evidence type="ECO:0000256" key="2">
    <source>
        <dbReference type="ARBA" id="ARBA00022438"/>
    </source>
</evidence>
<dbReference type="PANTHER" id="PTHR12147">
    <property type="entry name" value="METALLOPEPTIDASE M28 FAMILY MEMBER"/>
    <property type="match status" value="1"/>
</dbReference>
<evidence type="ECO:0000256" key="3">
    <source>
        <dbReference type="ARBA" id="ARBA00022670"/>
    </source>
</evidence>
<accession>A0A1H7CSG9</accession>
<keyword evidence="6" id="KW-0378">Hydrolase</keyword>
<dbReference type="GO" id="GO:0006508">
    <property type="term" value="P:proteolysis"/>
    <property type="evidence" value="ECO:0007669"/>
    <property type="project" value="UniProtKB-KW"/>
</dbReference>
<keyword evidence="5 9" id="KW-0732">Signal</keyword>
<dbReference type="EMBL" id="FNYV01000010">
    <property type="protein sequence ID" value="SEJ92164.1"/>
    <property type="molecule type" value="Genomic_DNA"/>
</dbReference>
<dbReference type="STRING" id="1144548.SAMN05443287_110108"/>
<reference evidence="13" key="1">
    <citation type="submission" date="2016-10" db="EMBL/GenBank/DDBJ databases">
        <authorList>
            <person name="Varghese N."/>
            <person name="Submissions S."/>
        </authorList>
    </citation>
    <scope>NUCLEOTIDE SEQUENCE [LARGE SCALE GENOMIC DNA]</scope>
    <source>
        <strain evidence="13">CGMCC 4.7038</strain>
    </source>
</reference>
<feature type="domain" description="Peptidase M28" evidence="11">
    <location>
        <begin position="262"/>
        <end position="461"/>
    </location>
</feature>
<dbReference type="SUPFAM" id="SSF53187">
    <property type="entry name" value="Zn-dependent exopeptidases"/>
    <property type="match status" value="1"/>
</dbReference>
<evidence type="ECO:0000256" key="4">
    <source>
        <dbReference type="ARBA" id="ARBA00022723"/>
    </source>
</evidence>
<comment type="similarity">
    <text evidence="1">Belongs to the peptidase M28 family. M28A subfamily.</text>
</comment>
<dbReference type="Pfam" id="PF04389">
    <property type="entry name" value="Peptidase_M28"/>
    <property type="match status" value="1"/>
</dbReference>
<keyword evidence="12" id="KW-0121">Carboxypeptidase</keyword>
<dbReference type="AlphaFoldDB" id="A0A1H7CSG9"/>
<evidence type="ECO:0000313" key="12">
    <source>
        <dbReference type="EMBL" id="SEJ92164.1"/>
    </source>
</evidence>
<evidence type="ECO:0000256" key="1">
    <source>
        <dbReference type="ARBA" id="ARBA00005957"/>
    </source>
</evidence>
<dbReference type="SUPFAM" id="SSF52025">
    <property type="entry name" value="PA domain"/>
    <property type="match status" value="1"/>
</dbReference>
<dbReference type="OrthoDB" id="345880at2"/>
<evidence type="ECO:0000256" key="8">
    <source>
        <dbReference type="SAM" id="MobiDB-lite"/>
    </source>
</evidence>
<keyword evidence="3" id="KW-0645">Protease</keyword>
<keyword evidence="7" id="KW-0862">Zinc</keyword>
<proteinExistence type="inferred from homology"/>
<gene>
    <name evidence="12" type="ORF">SAMN05443287_110108</name>
</gene>
<dbReference type="CDD" id="cd03876">
    <property type="entry name" value="M28_SGAP_like"/>
    <property type="match status" value="1"/>
</dbReference>
<dbReference type="RefSeq" id="WP_139218000.1">
    <property type="nucleotide sequence ID" value="NZ_BOPI01000047.1"/>
</dbReference>
<feature type="compositionally biased region" description="Basic residues" evidence="8">
    <location>
        <begin position="518"/>
        <end position="538"/>
    </location>
</feature>
<dbReference type="PANTHER" id="PTHR12147:SF26">
    <property type="entry name" value="PEPTIDASE M28 DOMAIN-CONTAINING PROTEIN"/>
    <property type="match status" value="1"/>
</dbReference>
<evidence type="ECO:0000259" key="10">
    <source>
        <dbReference type="Pfam" id="PF02225"/>
    </source>
</evidence>
<dbReference type="GO" id="GO:0004177">
    <property type="term" value="F:aminopeptidase activity"/>
    <property type="evidence" value="ECO:0007669"/>
    <property type="project" value="UniProtKB-KW"/>
</dbReference>
<dbReference type="GO" id="GO:0008235">
    <property type="term" value="F:metalloexopeptidase activity"/>
    <property type="evidence" value="ECO:0007669"/>
    <property type="project" value="InterPro"/>
</dbReference>
<dbReference type="Gene3D" id="3.40.630.10">
    <property type="entry name" value="Zn peptidases"/>
    <property type="match status" value="1"/>
</dbReference>
<organism evidence="12 13">
    <name type="scientific">Micromonospora phaseoli</name>
    <dbReference type="NCBI Taxonomy" id="1144548"/>
    <lineage>
        <taxon>Bacteria</taxon>
        <taxon>Bacillati</taxon>
        <taxon>Actinomycetota</taxon>
        <taxon>Actinomycetes</taxon>
        <taxon>Micromonosporales</taxon>
        <taxon>Micromonosporaceae</taxon>
        <taxon>Micromonospora</taxon>
    </lineage>
</organism>
<dbReference type="InterPro" id="IPR003137">
    <property type="entry name" value="PA_domain"/>
</dbReference>
<sequence>MVPFSGRKVLAAIAAGTLLGTTALVSPALASPPNNSVKRLTKAVTVKGVLKHLDRFQAIADANNDTRASGTPGYDASADYVAKLLKKAGYQVTRQQFDFAFYEEFGSSFTQVAPNPTSYVDGVDYELMSYSGDGTAQGLVVPVDLVLDPPRASTSGCEASDFAGVDVAGKVALLQRGTCGFGDKVANAEAAGAAGAIVMNQGNGTPEANADRYDLFAGTLGAPVGIPAVSVSYYTGAQFAATADLVVQIEADTTSEIRSTENVFAQTRHGRTDNVVMAGAHLDSDPAGPGYNDNGTGSAALLEVALQMAKVKPKNAVRFAWWGAEEAGLIGSQYYVDSLTEQQVADIALYLNFDMVGSPNYVFGVYDGDDSAQQGAGPGPEGSAEIEQVFEKFFASRKLPTVPSDFTGRSDYGAFIGVDIPAGGLFTGAEGVKTAAEVALFGGLADVAYDPCYHQACDSRTPVADGADAAVYKSLGKKYKLQGNVNVFALDVNADAIAAAVITFAHDTSKVNGVKTPGKSHGKGKSHGHKHKHGPSGR</sequence>
<name>A0A1H7CSG9_9ACTN</name>
<keyword evidence="2" id="KW-0031">Aminopeptidase</keyword>
<feature type="chain" id="PRO_5011525271" evidence="9">
    <location>
        <begin position="31"/>
        <end position="538"/>
    </location>
</feature>
<feature type="domain" description="PA" evidence="10">
    <location>
        <begin position="144"/>
        <end position="238"/>
    </location>
</feature>
<dbReference type="InterPro" id="IPR041756">
    <property type="entry name" value="M28_SGAP-like"/>
</dbReference>
<feature type="region of interest" description="Disordered" evidence="8">
    <location>
        <begin position="512"/>
        <end position="538"/>
    </location>
</feature>
<evidence type="ECO:0000259" key="11">
    <source>
        <dbReference type="Pfam" id="PF04389"/>
    </source>
</evidence>
<keyword evidence="4" id="KW-0479">Metal-binding</keyword>
<evidence type="ECO:0000256" key="5">
    <source>
        <dbReference type="ARBA" id="ARBA00022729"/>
    </source>
</evidence>
<evidence type="ECO:0000313" key="13">
    <source>
        <dbReference type="Proteomes" id="UP000198707"/>
    </source>
</evidence>
<evidence type="ECO:0000256" key="9">
    <source>
        <dbReference type="SAM" id="SignalP"/>
    </source>
</evidence>
<feature type="signal peptide" evidence="9">
    <location>
        <begin position="1"/>
        <end position="30"/>
    </location>
</feature>
<dbReference type="Pfam" id="PF02225">
    <property type="entry name" value="PA"/>
    <property type="match status" value="1"/>
</dbReference>